<dbReference type="EMBL" id="FOGI01000012">
    <property type="protein sequence ID" value="SES40274.1"/>
    <property type="molecule type" value="Genomic_DNA"/>
</dbReference>
<feature type="transmembrane region" description="Helical" evidence="1">
    <location>
        <begin position="244"/>
        <end position="263"/>
    </location>
</feature>
<reference evidence="3" key="1">
    <citation type="submission" date="2016-10" db="EMBL/GenBank/DDBJ databases">
        <authorList>
            <person name="Varghese N."/>
            <person name="Submissions S."/>
        </authorList>
    </citation>
    <scope>NUCLEOTIDE SEQUENCE [LARGE SCALE GENOMIC DNA]</scope>
    <source>
        <strain evidence="3">DSM 44260</strain>
    </source>
</reference>
<accession>A0A1H9X2E5</accession>
<dbReference type="STRING" id="155974.SAMN04487818_112179"/>
<sequence length="421" mass="45818">MKVTRSATAFPGALGACVIHSGHGGAGGARVASTVDDWTMSSSQSSDRIRRTERWFVREGAPTMIEGYGFATHVLPRMLPALGLVTLASLAWLVPLKSAGPQRWVLLACVLGVTVVAWFVLRLFALRLPRFTKGARVVILVVYATMPVAVPLLQLLVDDTVTPPGGSVVGLLGFVIFFAAVFVVTLVATTYGTGTLVRRAIRHTLYDLRNSVHLLGRALPAMLFVTLFLFFTGELWQMMNRLDWWRLLIVIALFAAITVLASATRLRDEIGRVEQDLSPDRLSAACHGTPLSGVAIVRPLHATPLSGRQNRNLLVVLATRQLVQAGVIGLALFGFFLVLGLVMVTPEVAEQWIGGPVAQSRLVPGIPVALLRNATLFAAFGSMYFEITSMSDVEHRQQFFAPIIDEVERVLAVRAVYLAER</sequence>
<feature type="transmembrane region" description="Helical" evidence="1">
    <location>
        <begin position="137"/>
        <end position="157"/>
    </location>
</feature>
<evidence type="ECO:0000313" key="3">
    <source>
        <dbReference type="Proteomes" id="UP000199051"/>
    </source>
</evidence>
<feature type="transmembrane region" description="Helical" evidence="1">
    <location>
        <begin position="169"/>
        <end position="193"/>
    </location>
</feature>
<dbReference type="PROSITE" id="PS51257">
    <property type="entry name" value="PROKAR_LIPOPROTEIN"/>
    <property type="match status" value="1"/>
</dbReference>
<feature type="transmembrane region" description="Helical" evidence="1">
    <location>
        <begin position="104"/>
        <end position="125"/>
    </location>
</feature>
<dbReference type="RefSeq" id="WP_092784311.1">
    <property type="nucleotide sequence ID" value="NZ_FOGI01000012.1"/>
</dbReference>
<feature type="transmembrane region" description="Helical" evidence="1">
    <location>
        <begin position="74"/>
        <end position="92"/>
    </location>
</feature>
<keyword evidence="1" id="KW-1133">Transmembrane helix</keyword>
<feature type="transmembrane region" description="Helical" evidence="1">
    <location>
        <begin position="365"/>
        <end position="387"/>
    </location>
</feature>
<organism evidence="2 3">
    <name type="scientific">Actinokineospora terrae</name>
    <dbReference type="NCBI Taxonomy" id="155974"/>
    <lineage>
        <taxon>Bacteria</taxon>
        <taxon>Bacillati</taxon>
        <taxon>Actinomycetota</taxon>
        <taxon>Actinomycetes</taxon>
        <taxon>Pseudonocardiales</taxon>
        <taxon>Pseudonocardiaceae</taxon>
        <taxon>Actinokineospora</taxon>
    </lineage>
</organism>
<evidence type="ECO:0000313" key="2">
    <source>
        <dbReference type="EMBL" id="SES40274.1"/>
    </source>
</evidence>
<evidence type="ECO:0000256" key="1">
    <source>
        <dbReference type="SAM" id="Phobius"/>
    </source>
</evidence>
<dbReference type="AlphaFoldDB" id="A0A1H9X2E5"/>
<dbReference type="Proteomes" id="UP000199051">
    <property type="component" value="Unassembled WGS sequence"/>
</dbReference>
<gene>
    <name evidence="2" type="ORF">SAMN04487818_112179</name>
</gene>
<keyword evidence="1" id="KW-0812">Transmembrane</keyword>
<feature type="transmembrane region" description="Helical" evidence="1">
    <location>
        <begin position="322"/>
        <end position="345"/>
    </location>
</feature>
<feature type="transmembrane region" description="Helical" evidence="1">
    <location>
        <begin position="214"/>
        <end position="232"/>
    </location>
</feature>
<name>A0A1H9X2E5_9PSEU</name>
<protein>
    <submittedName>
        <fullName evidence="2">Uncharacterized protein</fullName>
    </submittedName>
</protein>
<keyword evidence="3" id="KW-1185">Reference proteome</keyword>
<proteinExistence type="predicted"/>
<keyword evidence="1" id="KW-0472">Membrane</keyword>